<dbReference type="EMBL" id="KN840449">
    <property type="protein sequence ID" value="KIP11015.1"/>
    <property type="molecule type" value="Genomic_DNA"/>
</dbReference>
<dbReference type="OrthoDB" id="10472886at2759"/>
<dbReference type="AlphaFoldDB" id="A0A0C3SEV9"/>
<protein>
    <submittedName>
        <fullName evidence="2">Uncharacterized protein</fullName>
    </submittedName>
</protein>
<accession>A0A0C3SEV9</accession>
<evidence type="ECO:0000313" key="2">
    <source>
        <dbReference type="EMBL" id="KIP11015.1"/>
    </source>
</evidence>
<proteinExistence type="predicted"/>
<evidence type="ECO:0000256" key="1">
    <source>
        <dbReference type="SAM" id="MobiDB-lite"/>
    </source>
</evidence>
<feature type="region of interest" description="Disordered" evidence="1">
    <location>
        <begin position="90"/>
        <end position="135"/>
    </location>
</feature>
<organism evidence="2 3">
    <name type="scientific">Phlebiopsis gigantea (strain 11061_1 CR5-6)</name>
    <name type="common">White-rot fungus</name>
    <name type="synonym">Peniophora gigantea</name>
    <dbReference type="NCBI Taxonomy" id="745531"/>
    <lineage>
        <taxon>Eukaryota</taxon>
        <taxon>Fungi</taxon>
        <taxon>Dikarya</taxon>
        <taxon>Basidiomycota</taxon>
        <taxon>Agaricomycotina</taxon>
        <taxon>Agaricomycetes</taxon>
        <taxon>Polyporales</taxon>
        <taxon>Phanerochaetaceae</taxon>
        <taxon>Phlebiopsis</taxon>
    </lineage>
</organism>
<dbReference type="HOGENOM" id="CLU_1031000_0_0_1"/>
<feature type="compositionally biased region" description="Low complexity" evidence="1">
    <location>
        <begin position="116"/>
        <end position="132"/>
    </location>
</feature>
<dbReference type="Proteomes" id="UP000053257">
    <property type="component" value="Unassembled WGS sequence"/>
</dbReference>
<name>A0A0C3SEV9_PHLG1</name>
<evidence type="ECO:0000313" key="3">
    <source>
        <dbReference type="Proteomes" id="UP000053257"/>
    </source>
</evidence>
<reference evidence="2 3" key="1">
    <citation type="journal article" date="2014" name="PLoS Genet.">
        <title>Analysis of the Phlebiopsis gigantea genome, transcriptome and secretome provides insight into its pioneer colonization strategies of wood.</title>
        <authorList>
            <person name="Hori C."/>
            <person name="Ishida T."/>
            <person name="Igarashi K."/>
            <person name="Samejima M."/>
            <person name="Suzuki H."/>
            <person name="Master E."/>
            <person name="Ferreira P."/>
            <person name="Ruiz-Duenas F.J."/>
            <person name="Held B."/>
            <person name="Canessa P."/>
            <person name="Larrondo L.F."/>
            <person name="Schmoll M."/>
            <person name="Druzhinina I.S."/>
            <person name="Kubicek C.P."/>
            <person name="Gaskell J.A."/>
            <person name="Kersten P."/>
            <person name="St John F."/>
            <person name="Glasner J."/>
            <person name="Sabat G."/>
            <person name="Splinter BonDurant S."/>
            <person name="Syed K."/>
            <person name="Yadav J."/>
            <person name="Mgbeahuruike A.C."/>
            <person name="Kovalchuk A."/>
            <person name="Asiegbu F.O."/>
            <person name="Lackner G."/>
            <person name="Hoffmeister D."/>
            <person name="Rencoret J."/>
            <person name="Gutierrez A."/>
            <person name="Sun H."/>
            <person name="Lindquist E."/>
            <person name="Barry K."/>
            <person name="Riley R."/>
            <person name="Grigoriev I.V."/>
            <person name="Henrissat B."/>
            <person name="Kues U."/>
            <person name="Berka R.M."/>
            <person name="Martinez A.T."/>
            <person name="Covert S.F."/>
            <person name="Blanchette R.A."/>
            <person name="Cullen D."/>
        </authorList>
    </citation>
    <scope>NUCLEOTIDE SEQUENCE [LARGE SCALE GENOMIC DNA]</scope>
    <source>
        <strain evidence="2 3">11061_1 CR5-6</strain>
    </source>
</reference>
<feature type="region of interest" description="Disordered" evidence="1">
    <location>
        <begin position="26"/>
        <end position="55"/>
    </location>
</feature>
<gene>
    <name evidence="2" type="ORF">PHLGIDRAFT_172936</name>
</gene>
<keyword evidence="3" id="KW-1185">Reference proteome</keyword>
<sequence>MPAARPMDYSSFMSSGLLAIAPRHTTHRRAHSASNTTTMAVRPLPPPPVPAHRMGHTRATSVPFRIQDLSQTAGPSGSRPHARVYFAEPATSARTNGTGGSHSPSAASDEDNDGALSSYLSLDDSDSDSNSLPDEMEDDIHATFIDLNDSNSSLLLPQLVLPDSPHEQPDPLKVPQHRNSMALSSFLSLTPVDSPILSLPSAERFLRQPEPAVEEGTSRHLDTLENEFEKGLQLHTQLEAHEQRQHRRLAGDWRDAVDSFMEGNGAALPY</sequence>
<feature type="compositionally biased region" description="Polar residues" evidence="1">
    <location>
        <begin position="92"/>
        <end position="106"/>
    </location>
</feature>